<comment type="caution">
    <text evidence="2">The sequence shown here is derived from an EMBL/GenBank/DDBJ whole genome shotgun (WGS) entry which is preliminary data.</text>
</comment>
<evidence type="ECO:0000259" key="1">
    <source>
        <dbReference type="Pfam" id="PF00266"/>
    </source>
</evidence>
<reference evidence="2" key="1">
    <citation type="journal article" date="2014" name="Front. Microbiol.">
        <title>High frequency of phylogenetically diverse reductive dehalogenase-homologous genes in deep subseafloor sedimentary metagenomes.</title>
        <authorList>
            <person name="Kawai M."/>
            <person name="Futagami T."/>
            <person name="Toyoda A."/>
            <person name="Takaki Y."/>
            <person name="Nishi S."/>
            <person name="Hori S."/>
            <person name="Arai W."/>
            <person name="Tsubouchi T."/>
            <person name="Morono Y."/>
            <person name="Uchiyama I."/>
            <person name="Ito T."/>
            <person name="Fujiyama A."/>
            <person name="Inagaki F."/>
            <person name="Takami H."/>
        </authorList>
    </citation>
    <scope>NUCLEOTIDE SEQUENCE</scope>
    <source>
        <strain evidence="2">Expedition CK06-06</strain>
    </source>
</reference>
<accession>X0YRN2</accession>
<gene>
    <name evidence="2" type="ORF">S01H4_17090</name>
</gene>
<dbReference type="InterPro" id="IPR015421">
    <property type="entry name" value="PyrdxlP-dep_Trfase_major"/>
</dbReference>
<feature type="non-terminal residue" evidence="2">
    <location>
        <position position="123"/>
    </location>
</feature>
<feature type="domain" description="Aminotransferase class V" evidence="1">
    <location>
        <begin position="32"/>
        <end position="123"/>
    </location>
</feature>
<dbReference type="AlphaFoldDB" id="X0YRN2"/>
<dbReference type="EMBL" id="BART01007515">
    <property type="protein sequence ID" value="GAG59049.1"/>
    <property type="molecule type" value="Genomic_DNA"/>
</dbReference>
<organism evidence="2">
    <name type="scientific">marine sediment metagenome</name>
    <dbReference type="NCBI Taxonomy" id="412755"/>
    <lineage>
        <taxon>unclassified sequences</taxon>
        <taxon>metagenomes</taxon>
        <taxon>ecological metagenomes</taxon>
    </lineage>
</organism>
<dbReference type="PANTHER" id="PTHR43586:SF21">
    <property type="entry name" value="PYRIDOXAL PHOSPHATE (PLP)-DEPENDENT ASPARTATE AMINOTRANSFERASE SUPERFAMILY"/>
    <property type="match status" value="1"/>
</dbReference>
<dbReference type="SUPFAM" id="SSF53383">
    <property type="entry name" value="PLP-dependent transferases"/>
    <property type="match status" value="1"/>
</dbReference>
<dbReference type="InterPro" id="IPR015422">
    <property type="entry name" value="PyrdxlP-dep_Trfase_small"/>
</dbReference>
<protein>
    <recommendedName>
        <fullName evidence="1">Aminotransferase class V domain-containing protein</fullName>
    </recommendedName>
</protein>
<dbReference type="Gene3D" id="3.90.1150.10">
    <property type="entry name" value="Aspartate Aminotransferase, domain 1"/>
    <property type="match status" value="1"/>
</dbReference>
<name>X0YRN2_9ZZZZ</name>
<dbReference type="Gene3D" id="3.40.640.10">
    <property type="entry name" value="Type I PLP-dependent aspartate aminotransferase-like (Major domain)"/>
    <property type="match status" value="1"/>
</dbReference>
<dbReference type="InterPro" id="IPR015424">
    <property type="entry name" value="PyrdxlP-dep_Trfase"/>
</dbReference>
<dbReference type="Pfam" id="PF00266">
    <property type="entry name" value="Aminotran_5"/>
    <property type="match status" value="1"/>
</dbReference>
<evidence type="ECO:0000313" key="2">
    <source>
        <dbReference type="EMBL" id="GAG59049.1"/>
    </source>
</evidence>
<dbReference type="InterPro" id="IPR000192">
    <property type="entry name" value="Aminotrans_V_dom"/>
</dbReference>
<sequence>MTNTNQHFREIIKRRTDFPSLGRTHNGYPLAYLDGPGGTQVPQQVIDAIVKYYKTCNANHNGRFITSQMSDALIEKSREAMAFLLNAEGAGNISFGANMTTLTFSLSKAIGNILKPGEEVIIT</sequence>
<proteinExistence type="predicted"/>
<dbReference type="PANTHER" id="PTHR43586">
    <property type="entry name" value="CYSTEINE DESULFURASE"/>
    <property type="match status" value="1"/>
</dbReference>